<feature type="compositionally biased region" description="Polar residues" evidence="1">
    <location>
        <begin position="126"/>
        <end position="135"/>
    </location>
</feature>
<evidence type="ECO:0000313" key="2">
    <source>
        <dbReference type="EMBL" id="RRT75875.1"/>
    </source>
</evidence>
<name>A0A427AI15_ENSVE</name>
<feature type="region of interest" description="Disordered" evidence="1">
    <location>
        <begin position="91"/>
        <end position="135"/>
    </location>
</feature>
<evidence type="ECO:0000256" key="1">
    <source>
        <dbReference type="SAM" id="MobiDB-lite"/>
    </source>
</evidence>
<dbReference type="Proteomes" id="UP000287651">
    <property type="component" value="Unassembled WGS sequence"/>
</dbReference>
<comment type="caution">
    <text evidence="2">The sequence shown here is derived from an EMBL/GenBank/DDBJ whole genome shotgun (WGS) entry which is preliminary data.</text>
</comment>
<evidence type="ECO:0000313" key="3">
    <source>
        <dbReference type="Proteomes" id="UP000287651"/>
    </source>
</evidence>
<accession>A0A427AI15</accession>
<proteinExistence type="predicted"/>
<sequence>MLASRRDCAAYSVLVRSSFQSGASSESATTSINNRSYSGTIQRSDEITVDSSVSREHTIRRSLHNKNFDRNTDDSSTSQLSFKRKLADRASFAGKQLPRKSASNAFWKSADGENGPKAKKKELVMTSDQASMQNQRLPKGYFYVPVGSLSKELPLEQDLESHELQEPGG</sequence>
<protein>
    <submittedName>
        <fullName evidence="2">Uncharacterized protein</fullName>
    </submittedName>
</protein>
<feature type="region of interest" description="Disordered" evidence="1">
    <location>
        <begin position="62"/>
        <end position="81"/>
    </location>
</feature>
<reference evidence="2 3" key="1">
    <citation type="journal article" date="2014" name="Agronomy (Basel)">
        <title>A Draft Genome Sequence for Ensete ventricosum, the Drought-Tolerant Tree Against Hunger.</title>
        <authorList>
            <person name="Harrison J."/>
            <person name="Moore K.A."/>
            <person name="Paszkiewicz K."/>
            <person name="Jones T."/>
            <person name="Grant M."/>
            <person name="Ambacheew D."/>
            <person name="Muzemil S."/>
            <person name="Studholme D.J."/>
        </authorList>
    </citation>
    <scope>NUCLEOTIDE SEQUENCE [LARGE SCALE GENOMIC DNA]</scope>
</reference>
<organism evidence="2 3">
    <name type="scientific">Ensete ventricosum</name>
    <name type="common">Abyssinian banana</name>
    <name type="synonym">Musa ensete</name>
    <dbReference type="NCBI Taxonomy" id="4639"/>
    <lineage>
        <taxon>Eukaryota</taxon>
        <taxon>Viridiplantae</taxon>
        <taxon>Streptophyta</taxon>
        <taxon>Embryophyta</taxon>
        <taxon>Tracheophyta</taxon>
        <taxon>Spermatophyta</taxon>
        <taxon>Magnoliopsida</taxon>
        <taxon>Liliopsida</taxon>
        <taxon>Zingiberales</taxon>
        <taxon>Musaceae</taxon>
        <taxon>Ensete</taxon>
    </lineage>
</organism>
<dbReference type="EMBL" id="AMZH03002353">
    <property type="protein sequence ID" value="RRT75875.1"/>
    <property type="molecule type" value="Genomic_DNA"/>
</dbReference>
<dbReference type="AlphaFoldDB" id="A0A427AI15"/>
<gene>
    <name evidence="2" type="ORF">B296_00030815</name>
</gene>